<protein>
    <submittedName>
        <fullName evidence="1">Uncharacterized protein</fullName>
    </submittedName>
</protein>
<proteinExistence type="predicted"/>
<gene>
    <name evidence="1" type="ORF">Pint_14200</name>
</gene>
<organism evidence="1 2">
    <name type="scientific">Pistacia integerrima</name>
    <dbReference type="NCBI Taxonomy" id="434235"/>
    <lineage>
        <taxon>Eukaryota</taxon>
        <taxon>Viridiplantae</taxon>
        <taxon>Streptophyta</taxon>
        <taxon>Embryophyta</taxon>
        <taxon>Tracheophyta</taxon>
        <taxon>Spermatophyta</taxon>
        <taxon>Magnoliopsida</taxon>
        <taxon>eudicotyledons</taxon>
        <taxon>Gunneridae</taxon>
        <taxon>Pentapetalae</taxon>
        <taxon>rosids</taxon>
        <taxon>malvids</taxon>
        <taxon>Sapindales</taxon>
        <taxon>Anacardiaceae</taxon>
        <taxon>Pistacia</taxon>
    </lineage>
</organism>
<sequence>MYSNFPRYESFNKYHQRLSQAAPDLKFSFFSTAQSNASHFSKDNGEFSNIKPYNVDAGLPEGYLHKGNDPPKVEVKYFLKATPRNFQRAIQTVVAETGMEICCLIINAFLWFAAKMVKEMQVTWITFWNGSLRPLDECITILLHKMGQMLPKATAVAANSFGELDLPALSTLKSRLPKFLSVGPFTLTSPPSPDSDTNGCLEWLEQRKKSSVAYISFGIEDRKFTKDGTMKALRAILTTEEGKIMREKVGVLKQLALKAIESEGSSTANFKALVEIVKSKN</sequence>
<dbReference type="EMBL" id="CM047743">
    <property type="protein sequence ID" value="KAJ0031511.1"/>
    <property type="molecule type" value="Genomic_DNA"/>
</dbReference>
<accession>A0ACC0YAN6</accession>
<evidence type="ECO:0000313" key="1">
    <source>
        <dbReference type="EMBL" id="KAJ0031511.1"/>
    </source>
</evidence>
<comment type="caution">
    <text evidence="1">The sequence shown here is derived from an EMBL/GenBank/DDBJ whole genome shotgun (WGS) entry which is preliminary data.</text>
</comment>
<name>A0ACC0YAN6_9ROSI</name>
<keyword evidence="2" id="KW-1185">Reference proteome</keyword>
<dbReference type="Proteomes" id="UP001163603">
    <property type="component" value="Chromosome 8"/>
</dbReference>
<evidence type="ECO:0000313" key="2">
    <source>
        <dbReference type="Proteomes" id="UP001163603"/>
    </source>
</evidence>
<reference evidence="2" key="1">
    <citation type="journal article" date="2023" name="G3 (Bethesda)">
        <title>Genome assembly and association tests identify interacting loci associated with vigor, precocity, and sex in interspecific pistachio rootstocks.</title>
        <authorList>
            <person name="Palmer W."/>
            <person name="Jacygrad E."/>
            <person name="Sagayaradj S."/>
            <person name="Cavanaugh K."/>
            <person name="Han R."/>
            <person name="Bertier L."/>
            <person name="Beede B."/>
            <person name="Kafkas S."/>
            <person name="Golino D."/>
            <person name="Preece J."/>
            <person name="Michelmore R."/>
        </authorList>
    </citation>
    <scope>NUCLEOTIDE SEQUENCE [LARGE SCALE GENOMIC DNA]</scope>
</reference>